<dbReference type="RefSeq" id="WP_201429087.1">
    <property type="nucleotide sequence ID" value="NZ_JAEQBW010000001.1"/>
</dbReference>
<dbReference type="Proteomes" id="UP000611723">
    <property type="component" value="Unassembled WGS sequence"/>
</dbReference>
<sequence>KLDRPESEWLKYQSRFRALRKLIVYSGNGLSTETAFKVIYVSDEYNILYDYFEISKIHDQTLVGFCDKFVVEPSEYYNASEVFFDISRKLIRQEELLNE</sequence>
<proteinExistence type="predicted"/>
<protein>
    <submittedName>
        <fullName evidence="1">DUF4919 domain-containing protein</fullName>
    </submittedName>
</protein>
<name>A0A935C5X2_9BACT</name>
<dbReference type="EMBL" id="JAEQBW010000001">
    <property type="protein sequence ID" value="MBK6263397.1"/>
    <property type="molecule type" value="Genomic_DNA"/>
</dbReference>
<keyword evidence="2" id="KW-1185">Reference proteome</keyword>
<accession>A0A935C5X2</accession>
<dbReference type="Pfam" id="PF16266">
    <property type="entry name" value="DUF4919"/>
    <property type="match status" value="1"/>
</dbReference>
<dbReference type="AlphaFoldDB" id="A0A935C5X2"/>
<gene>
    <name evidence="1" type="ORF">JKA74_00005</name>
</gene>
<comment type="caution">
    <text evidence="1">The sequence shown here is derived from an EMBL/GenBank/DDBJ whole genome shotgun (WGS) entry which is preliminary data.</text>
</comment>
<dbReference type="InterPro" id="IPR032578">
    <property type="entry name" value="DUF4919"/>
</dbReference>
<feature type="non-terminal residue" evidence="1">
    <location>
        <position position="1"/>
    </location>
</feature>
<organism evidence="1 2">
    <name type="scientific">Marivirga aurantiaca</name>
    <dbReference type="NCBI Taxonomy" id="2802615"/>
    <lineage>
        <taxon>Bacteria</taxon>
        <taxon>Pseudomonadati</taxon>
        <taxon>Bacteroidota</taxon>
        <taxon>Cytophagia</taxon>
        <taxon>Cytophagales</taxon>
        <taxon>Marivirgaceae</taxon>
        <taxon>Marivirga</taxon>
    </lineage>
</organism>
<reference evidence="1" key="1">
    <citation type="submission" date="2021-01" db="EMBL/GenBank/DDBJ databases">
        <title>Marivirga aurantiaca sp. nov., isolated from intertidal surface sediments.</title>
        <authorList>
            <person name="Zhang M."/>
        </authorList>
    </citation>
    <scope>NUCLEOTIDE SEQUENCE</scope>
    <source>
        <strain evidence="1">S37H4</strain>
    </source>
</reference>
<evidence type="ECO:0000313" key="2">
    <source>
        <dbReference type="Proteomes" id="UP000611723"/>
    </source>
</evidence>
<evidence type="ECO:0000313" key="1">
    <source>
        <dbReference type="EMBL" id="MBK6263397.1"/>
    </source>
</evidence>